<dbReference type="SUPFAM" id="SSF51556">
    <property type="entry name" value="Metallo-dependent hydrolases"/>
    <property type="match status" value="1"/>
</dbReference>
<evidence type="ECO:0000256" key="1">
    <source>
        <dbReference type="ARBA" id="ARBA00001947"/>
    </source>
</evidence>
<dbReference type="InterPro" id="IPR006330">
    <property type="entry name" value="Ado/ade_deaminase"/>
</dbReference>
<dbReference type="InterPro" id="IPR006650">
    <property type="entry name" value="A/AMP_deam_AS"/>
</dbReference>
<dbReference type="EC" id="3.5.4.4" evidence="7"/>
<comment type="similarity">
    <text evidence="2">Belongs to the metallo-dependent hydrolases superfamily. Adenosine and AMP deaminases family.</text>
</comment>
<dbReference type="NCBIfam" id="TIGR01430">
    <property type="entry name" value="aden_deam"/>
    <property type="match status" value="1"/>
</dbReference>
<keyword evidence="8" id="KW-1185">Reference proteome</keyword>
<evidence type="ECO:0000313" key="8">
    <source>
        <dbReference type="Proteomes" id="UP001148313"/>
    </source>
</evidence>
<dbReference type="Proteomes" id="UP001148313">
    <property type="component" value="Unassembled WGS sequence"/>
</dbReference>
<keyword evidence="4 7" id="KW-0378">Hydrolase</keyword>
<reference evidence="7" key="1">
    <citation type="submission" date="2022-11" db="EMBL/GenBank/DDBJ databases">
        <title>Hoeflea poritis sp. nov., isolated from scleractinian coral Porites lutea.</title>
        <authorList>
            <person name="Zhang G."/>
            <person name="Wei Q."/>
            <person name="Cai L."/>
        </authorList>
    </citation>
    <scope>NUCLEOTIDE SEQUENCE</scope>
    <source>
        <strain evidence="7">E7-10</strain>
    </source>
</reference>
<name>A0ABT4VR52_9HYPH</name>
<dbReference type="InterPro" id="IPR001365">
    <property type="entry name" value="A_deaminase_dom"/>
</dbReference>
<comment type="caution">
    <text evidence="7">The sequence shown here is derived from an EMBL/GenBank/DDBJ whole genome shotgun (WGS) entry which is preliminary data.</text>
</comment>
<gene>
    <name evidence="7" type="primary">add</name>
    <name evidence="7" type="ORF">OOZ53_17550</name>
</gene>
<evidence type="ECO:0000256" key="3">
    <source>
        <dbReference type="ARBA" id="ARBA00022723"/>
    </source>
</evidence>
<dbReference type="Pfam" id="PF00962">
    <property type="entry name" value="A_deaminase"/>
    <property type="match status" value="1"/>
</dbReference>
<accession>A0ABT4VR52</accession>
<evidence type="ECO:0000256" key="2">
    <source>
        <dbReference type="ARBA" id="ARBA00006676"/>
    </source>
</evidence>
<proteinExistence type="inferred from homology"/>
<feature type="domain" description="Adenosine deaminase" evidence="6">
    <location>
        <begin position="12"/>
        <end position="339"/>
    </location>
</feature>
<dbReference type="PROSITE" id="PS00485">
    <property type="entry name" value="A_DEAMINASE"/>
    <property type="match status" value="1"/>
</dbReference>
<keyword evidence="3" id="KW-0479">Metal-binding</keyword>
<organism evidence="7 8">
    <name type="scientific">Hoeflea poritis</name>
    <dbReference type="NCBI Taxonomy" id="2993659"/>
    <lineage>
        <taxon>Bacteria</taxon>
        <taxon>Pseudomonadati</taxon>
        <taxon>Pseudomonadota</taxon>
        <taxon>Alphaproteobacteria</taxon>
        <taxon>Hyphomicrobiales</taxon>
        <taxon>Rhizobiaceae</taxon>
        <taxon>Hoeflea</taxon>
    </lineage>
</organism>
<dbReference type="InterPro" id="IPR032466">
    <property type="entry name" value="Metal_Hydrolase"/>
</dbReference>
<dbReference type="Gene3D" id="3.20.20.140">
    <property type="entry name" value="Metal-dependent hydrolases"/>
    <property type="match status" value="1"/>
</dbReference>
<evidence type="ECO:0000256" key="5">
    <source>
        <dbReference type="ARBA" id="ARBA00022833"/>
    </source>
</evidence>
<evidence type="ECO:0000259" key="6">
    <source>
        <dbReference type="Pfam" id="PF00962"/>
    </source>
</evidence>
<dbReference type="PANTHER" id="PTHR43114:SF7">
    <property type="entry name" value="ADENOSINE DEAMINASE DOMAIN-CONTAINING PROTEIN"/>
    <property type="match status" value="1"/>
</dbReference>
<comment type="cofactor">
    <cofactor evidence="1">
        <name>Zn(2+)</name>
        <dbReference type="ChEBI" id="CHEBI:29105"/>
    </cofactor>
</comment>
<protein>
    <submittedName>
        <fullName evidence="7">Adenosine deaminase</fullName>
        <ecNumber evidence="7">3.5.4.4</ecNumber>
    </submittedName>
</protein>
<sequence length="348" mass="38801">MVEVSNFIRTMPKAELHVHLEGTLEGDLLLVMAERNKIDLPFDDADGIRRMQNETKTGLTNNLVNFLRCLDICREAMRTAQDYYDTAMAFVRKSAGENVVYLEVTFDVQQAIRQGVALSECIEALSRARREAKRDHGIDVQLIACFQRDHPVENAMETLMALDPHREEIVGIGLDNYETPGFPELFAPVMSAARDRGYRLTSHCDVNQPDSLTHIRECVDLLGVERIDHGLNTAQDAALVEKIVSQRIALTGCPTFHVSMTSAPSDRVEMIKTLFHAGALISLNTDDPAQFGSGYLSHTLAACQAAAGFGDDEMIRFMRNAFESAWIDDRTRSEYLTGLDRFRAASAA</sequence>
<dbReference type="PANTHER" id="PTHR43114">
    <property type="entry name" value="ADENINE DEAMINASE"/>
    <property type="match status" value="1"/>
</dbReference>
<keyword evidence="5" id="KW-0862">Zinc</keyword>
<dbReference type="EMBL" id="JAPJZH010000011">
    <property type="protein sequence ID" value="MDA4847169.1"/>
    <property type="molecule type" value="Genomic_DNA"/>
</dbReference>
<evidence type="ECO:0000256" key="4">
    <source>
        <dbReference type="ARBA" id="ARBA00022801"/>
    </source>
</evidence>
<dbReference type="RefSeq" id="WP_271090976.1">
    <property type="nucleotide sequence ID" value="NZ_JAPJZH010000011.1"/>
</dbReference>
<dbReference type="GO" id="GO:0016787">
    <property type="term" value="F:hydrolase activity"/>
    <property type="evidence" value="ECO:0007669"/>
    <property type="project" value="UniProtKB-KW"/>
</dbReference>
<evidence type="ECO:0000313" key="7">
    <source>
        <dbReference type="EMBL" id="MDA4847169.1"/>
    </source>
</evidence>